<keyword evidence="4" id="KW-0482">Metalloprotease</keyword>
<sequence>MFNILHKALKKALESCDQVEIYGERGNVLSIDLEREEVKKVKHIKSTGIGVRVVLSNKIGFSSTTALESEAIETCVEHAIKQARVSDPDPHFVSLPALSTQSYTKPEKTFDPRIIDLLESGTGDAIEHCKELLTGMKAYKVRKSVTCTPTEGSFAAAHDETYILNSEGIETSDTGTYVAAGIAIVASEDDGEETSGWEGKTSRMLSEIDFDWIGRSAVKIAADSLGGKKLETKEIPVIFSPRAVQSLFAYTLIPQLSAESVQRRQSPYQGKKGEQIASENLSIIDNATMPLGINSRQMDGEGVRSEATSLVDKGVLKNFLYDSYTAGKDNVKSTGNAIRGFDNLPAPGATNFTISGRRASTDEMIRDIGAGLFINDVIGAHTASRASGDFSVVTQNALGIKKGELYPITQVMLAGNMQEVLKHVELVGTDTRQISNVVSPSIMVSKLQVVS</sequence>
<dbReference type="InterPro" id="IPR002510">
    <property type="entry name" value="Metalloprtase-TldD/E_N"/>
</dbReference>
<evidence type="ECO:0000259" key="1">
    <source>
        <dbReference type="Pfam" id="PF01523"/>
    </source>
</evidence>
<dbReference type="InterPro" id="IPR045569">
    <property type="entry name" value="Metalloprtase-TldD/E_C"/>
</dbReference>
<accession>A0A7G9Z319</accession>
<evidence type="ECO:0000313" key="4">
    <source>
        <dbReference type="EMBL" id="QNO54653.1"/>
    </source>
</evidence>
<evidence type="ECO:0000259" key="2">
    <source>
        <dbReference type="Pfam" id="PF19289"/>
    </source>
</evidence>
<name>A0A7G9Z319_9EURY</name>
<dbReference type="SUPFAM" id="SSF111283">
    <property type="entry name" value="Putative modulator of DNA gyrase, PmbA/TldD"/>
    <property type="match status" value="1"/>
</dbReference>
<dbReference type="GO" id="GO:0006508">
    <property type="term" value="P:proteolysis"/>
    <property type="evidence" value="ECO:0007669"/>
    <property type="project" value="UniProtKB-KW"/>
</dbReference>
<dbReference type="InterPro" id="IPR035068">
    <property type="entry name" value="TldD/PmbA_N"/>
</dbReference>
<dbReference type="EC" id="3.4.-.-" evidence="4"/>
<dbReference type="PANTHER" id="PTHR43421:SF1">
    <property type="entry name" value="METALLOPROTEASE PMBA"/>
    <property type="match status" value="1"/>
</dbReference>
<dbReference type="AlphaFoldDB" id="A0A7G9Z319"/>
<dbReference type="EMBL" id="MT631588">
    <property type="protein sequence ID" value="QNO54653.1"/>
    <property type="molecule type" value="Genomic_DNA"/>
</dbReference>
<evidence type="ECO:0000259" key="3">
    <source>
        <dbReference type="Pfam" id="PF19290"/>
    </source>
</evidence>
<protein>
    <submittedName>
        <fullName evidence="4">Zinc metalloprotease TldD</fullName>
        <ecNumber evidence="4">3.4.-.-</ecNumber>
    </submittedName>
</protein>
<dbReference type="Pfam" id="PF19289">
    <property type="entry name" value="PmbA_TldD_3rd"/>
    <property type="match status" value="1"/>
</dbReference>
<dbReference type="GO" id="GO:0008237">
    <property type="term" value="F:metallopeptidase activity"/>
    <property type="evidence" value="ECO:0007669"/>
    <property type="project" value="UniProtKB-KW"/>
</dbReference>
<organism evidence="4">
    <name type="scientific">Candidatus Methanophaga sp. ANME-1 ERB7</name>
    <dbReference type="NCBI Taxonomy" id="2759913"/>
    <lineage>
        <taxon>Archaea</taxon>
        <taxon>Methanobacteriati</taxon>
        <taxon>Methanobacteriota</taxon>
        <taxon>Stenosarchaea group</taxon>
        <taxon>Methanomicrobia</taxon>
        <taxon>Candidatus Methanophagales</taxon>
        <taxon>Candidatus Methanophagaceae</taxon>
        <taxon>Candidatus Methanophaga</taxon>
    </lineage>
</organism>
<feature type="domain" description="Metalloprotease TldD/E N-terminal" evidence="1">
    <location>
        <begin position="19"/>
        <end position="83"/>
    </location>
</feature>
<keyword evidence="4" id="KW-0645">Protease</keyword>
<dbReference type="Pfam" id="PF01523">
    <property type="entry name" value="PmbA_TldD_1st"/>
    <property type="match status" value="1"/>
</dbReference>
<dbReference type="Pfam" id="PF19290">
    <property type="entry name" value="PmbA_TldD_2nd"/>
    <property type="match status" value="1"/>
</dbReference>
<gene>
    <name evidence="4" type="primary">tldD</name>
    <name evidence="4" type="ORF">GNACHGJL_00035</name>
</gene>
<feature type="domain" description="Metalloprotease TldD/E C-terminal" evidence="2">
    <location>
        <begin position="232"/>
        <end position="450"/>
    </location>
</feature>
<reference evidence="4" key="1">
    <citation type="submission" date="2020-06" db="EMBL/GenBank/DDBJ databases">
        <title>Unique genomic features of the anaerobic methanotrophic archaea.</title>
        <authorList>
            <person name="Chadwick G.L."/>
            <person name="Skennerton C.T."/>
            <person name="Laso-Perez R."/>
            <person name="Leu A.O."/>
            <person name="Speth D.R."/>
            <person name="Yu H."/>
            <person name="Morgan-Lang C."/>
            <person name="Hatzenpichler R."/>
            <person name="Goudeau D."/>
            <person name="Malmstrom R."/>
            <person name="Brazelton W.J."/>
            <person name="Woyke T."/>
            <person name="Hallam S.J."/>
            <person name="Tyson G.W."/>
            <person name="Wegener G."/>
            <person name="Boetius A."/>
            <person name="Orphan V."/>
        </authorList>
    </citation>
    <scope>NUCLEOTIDE SEQUENCE</scope>
</reference>
<dbReference type="InterPro" id="IPR036059">
    <property type="entry name" value="TldD/PmbA_sf"/>
</dbReference>
<proteinExistence type="predicted"/>
<keyword evidence="4" id="KW-0378">Hydrolase</keyword>
<dbReference type="InterPro" id="IPR047657">
    <property type="entry name" value="PmbA"/>
</dbReference>
<dbReference type="GO" id="GO:0005829">
    <property type="term" value="C:cytosol"/>
    <property type="evidence" value="ECO:0007669"/>
    <property type="project" value="TreeGrafter"/>
</dbReference>
<dbReference type="InterPro" id="IPR045570">
    <property type="entry name" value="Metalloprtase-TldD/E_cen_dom"/>
</dbReference>
<dbReference type="PANTHER" id="PTHR43421">
    <property type="entry name" value="METALLOPROTEASE PMBA"/>
    <property type="match status" value="1"/>
</dbReference>
<dbReference type="Gene3D" id="3.30.2290.10">
    <property type="entry name" value="PmbA/TldD superfamily"/>
    <property type="match status" value="1"/>
</dbReference>
<feature type="domain" description="Metalloprotease TldD/E central" evidence="3">
    <location>
        <begin position="122"/>
        <end position="225"/>
    </location>
</feature>